<dbReference type="EMBL" id="MNUE01000011">
    <property type="protein sequence ID" value="OJD36426.1"/>
    <property type="molecule type" value="Genomic_DNA"/>
</dbReference>
<evidence type="ECO:0000256" key="1">
    <source>
        <dbReference type="SAM" id="MobiDB-lite"/>
    </source>
</evidence>
<keyword evidence="3" id="KW-1185">Reference proteome</keyword>
<evidence type="ECO:0000313" key="2">
    <source>
        <dbReference type="EMBL" id="OJD36426.1"/>
    </source>
</evidence>
<name>A0A1J9R8A8_9PEZI</name>
<feature type="region of interest" description="Disordered" evidence="1">
    <location>
        <begin position="1"/>
        <end position="31"/>
    </location>
</feature>
<evidence type="ECO:0000313" key="3">
    <source>
        <dbReference type="Proteomes" id="UP000183809"/>
    </source>
</evidence>
<dbReference type="GeneID" id="31010681"/>
<reference evidence="2 3" key="1">
    <citation type="submission" date="2016-10" db="EMBL/GenBank/DDBJ databases">
        <title>Proteomics and genomics reveal pathogen-plant mechanisms compatible with a hemibiotrophic lifestyle of Diplodia corticola.</title>
        <authorList>
            <person name="Fernandes I."/>
            <person name="De Jonge R."/>
            <person name="Van De Peer Y."/>
            <person name="Devreese B."/>
            <person name="Alves A."/>
            <person name="Esteves A.C."/>
        </authorList>
    </citation>
    <scope>NUCLEOTIDE SEQUENCE [LARGE SCALE GENOMIC DNA]</scope>
    <source>
        <strain evidence="2 3">CBS 112549</strain>
    </source>
</reference>
<dbReference type="RefSeq" id="XP_020132686.1">
    <property type="nucleotide sequence ID" value="XM_020270422.1"/>
</dbReference>
<accession>A0A1J9R8A8</accession>
<proteinExistence type="predicted"/>
<dbReference type="Proteomes" id="UP000183809">
    <property type="component" value="Unassembled WGS sequence"/>
</dbReference>
<comment type="caution">
    <text evidence="2">The sequence shown here is derived from an EMBL/GenBank/DDBJ whole genome shotgun (WGS) entry which is preliminary data.</text>
</comment>
<gene>
    <name evidence="2" type="ORF">BKCO1_1100064</name>
</gene>
<dbReference type="AlphaFoldDB" id="A0A1J9R8A8"/>
<protein>
    <submittedName>
        <fullName evidence="2">Uncharacterized protein</fullName>
    </submittedName>
</protein>
<sequence>MDTSTSQPGAPPQRAAPKTAPPGVPKKLGTWTWSNVGKLPGVNRVWKVQGYTHDPREAAQPGDLSGFYWFQT</sequence>
<organism evidence="2 3">
    <name type="scientific">Diplodia corticola</name>
    <dbReference type="NCBI Taxonomy" id="236234"/>
    <lineage>
        <taxon>Eukaryota</taxon>
        <taxon>Fungi</taxon>
        <taxon>Dikarya</taxon>
        <taxon>Ascomycota</taxon>
        <taxon>Pezizomycotina</taxon>
        <taxon>Dothideomycetes</taxon>
        <taxon>Dothideomycetes incertae sedis</taxon>
        <taxon>Botryosphaeriales</taxon>
        <taxon>Botryosphaeriaceae</taxon>
        <taxon>Diplodia</taxon>
    </lineage>
</organism>